<protein>
    <submittedName>
        <fullName evidence="2">DDE domain protein</fullName>
    </submittedName>
</protein>
<dbReference type="Proteomes" id="UP000216478">
    <property type="component" value="Unassembled WGS sequence"/>
</dbReference>
<dbReference type="EMBL" id="NNRL01000168">
    <property type="protein sequence ID" value="OYR07905.1"/>
    <property type="molecule type" value="Genomic_DNA"/>
</dbReference>
<dbReference type="AlphaFoldDB" id="A0A256EZ78"/>
<sequence length="48" mass="5513">MDEIVITIGGRKFWLWRAMDAEGDVLVILVQARCNTKAAKRFFSSLVR</sequence>
<comment type="caution">
    <text evidence="2">The sequence shown here is derived from an EMBL/GenBank/DDBJ whole genome shotgun (WGS) entry which is preliminary data.</text>
</comment>
<evidence type="ECO:0000313" key="3">
    <source>
        <dbReference type="Proteomes" id="UP000216478"/>
    </source>
</evidence>
<evidence type="ECO:0000259" key="1">
    <source>
        <dbReference type="Pfam" id="PF13610"/>
    </source>
</evidence>
<reference evidence="2 3" key="1">
    <citation type="submission" date="2017-07" db="EMBL/GenBank/DDBJ databases">
        <title>Phylogenetic study on the rhizospheric bacterium Ochrobactrum sp. A44.</title>
        <authorList>
            <person name="Krzyzanowska D.M."/>
            <person name="Ossowicki A."/>
            <person name="Rajewska M."/>
            <person name="Maciag T."/>
            <person name="Kaczynski Z."/>
            <person name="Czerwicka M."/>
            <person name="Jafra S."/>
        </authorList>
    </citation>
    <scope>NUCLEOTIDE SEQUENCE [LARGE SCALE GENOMIC DNA]</scope>
    <source>
        <strain evidence="2 3">OgA9a</strain>
    </source>
</reference>
<name>A0A256EZ78_9HYPH</name>
<dbReference type="Pfam" id="PF13610">
    <property type="entry name" value="DDE_Tnp_IS240"/>
    <property type="match status" value="1"/>
</dbReference>
<feature type="domain" description="DDE" evidence="1">
    <location>
        <begin position="1"/>
        <end position="46"/>
    </location>
</feature>
<dbReference type="InterPro" id="IPR032874">
    <property type="entry name" value="DDE_dom"/>
</dbReference>
<proteinExistence type="predicted"/>
<organism evidence="2 3">
    <name type="scientific">Brucella grignonensis</name>
    <dbReference type="NCBI Taxonomy" id="94627"/>
    <lineage>
        <taxon>Bacteria</taxon>
        <taxon>Pseudomonadati</taxon>
        <taxon>Pseudomonadota</taxon>
        <taxon>Alphaproteobacteria</taxon>
        <taxon>Hyphomicrobiales</taxon>
        <taxon>Brucellaceae</taxon>
        <taxon>Brucella/Ochrobactrum group</taxon>
        <taxon>Brucella</taxon>
    </lineage>
</organism>
<keyword evidence="3" id="KW-1185">Reference proteome</keyword>
<evidence type="ECO:0000313" key="2">
    <source>
        <dbReference type="EMBL" id="OYR07905.1"/>
    </source>
</evidence>
<gene>
    <name evidence="2" type="ORF">CEV33_3466</name>
</gene>
<accession>A0A256EZ78</accession>